<proteinExistence type="predicted"/>
<gene>
    <name evidence="1" type="ORF">FILTAD_00017</name>
</gene>
<dbReference type="EMBL" id="UXAV01000008">
    <property type="protein sequence ID" value="VDC18074.1"/>
    <property type="molecule type" value="Genomic_DNA"/>
</dbReference>
<accession>A0A3P5WSK3</accession>
<dbReference type="Proteomes" id="UP000270468">
    <property type="component" value="Unassembled WGS sequence"/>
</dbReference>
<dbReference type="OrthoDB" id="1955334at2"/>
<keyword evidence="2" id="KW-1185">Reference proteome</keyword>
<organism evidence="1 2">
    <name type="scientific">Filibacter tadaridae</name>
    <dbReference type="NCBI Taxonomy" id="2483811"/>
    <lineage>
        <taxon>Bacteria</taxon>
        <taxon>Bacillati</taxon>
        <taxon>Bacillota</taxon>
        <taxon>Bacilli</taxon>
        <taxon>Bacillales</taxon>
        <taxon>Caryophanaceae</taxon>
        <taxon>Filibacter</taxon>
    </lineage>
</organism>
<reference evidence="1 2" key="1">
    <citation type="submission" date="2018-11" db="EMBL/GenBank/DDBJ databases">
        <authorList>
            <person name="Criscuolo A."/>
        </authorList>
    </citation>
    <scope>NUCLEOTIDE SEQUENCE [LARGE SCALE GENOMIC DNA]</scope>
    <source>
        <strain evidence="1">ATB-66</strain>
    </source>
</reference>
<evidence type="ECO:0000313" key="1">
    <source>
        <dbReference type="EMBL" id="VDC18074.1"/>
    </source>
</evidence>
<name>A0A3P5WSK3_9BACL</name>
<dbReference type="AlphaFoldDB" id="A0A3P5WSK3"/>
<evidence type="ECO:0000313" key="2">
    <source>
        <dbReference type="Proteomes" id="UP000270468"/>
    </source>
</evidence>
<protein>
    <submittedName>
        <fullName evidence="1">Uncharacterized protein</fullName>
    </submittedName>
</protein>
<sequence length="79" mass="9429">MSTKLEKERGNMLIKLSENEQKLFEQVYKQHLNAMGSEERKKYGREEVTKIEKDVPNKCLNVHFANGEWFRYYVDGTWG</sequence>